<sequence length="51" mass="5549">MSASGADLLLAWLFFFTDGVLARLRIAVCDLCLPSPQSIFWLILSSPDYGG</sequence>
<organism evidence="2">
    <name type="scientific">Anguilla anguilla</name>
    <name type="common">European freshwater eel</name>
    <name type="synonym">Muraena anguilla</name>
    <dbReference type="NCBI Taxonomy" id="7936"/>
    <lineage>
        <taxon>Eukaryota</taxon>
        <taxon>Metazoa</taxon>
        <taxon>Chordata</taxon>
        <taxon>Craniata</taxon>
        <taxon>Vertebrata</taxon>
        <taxon>Euteleostomi</taxon>
        <taxon>Actinopterygii</taxon>
        <taxon>Neopterygii</taxon>
        <taxon>Teleostei</taxon>
        <taxon>Anguilliformes</taxon>
        <taxon>Anguillidae</taxon>
        <taxon>Anguilla</taxon>
    </lineage>
</organism>
<keyword evidence="1" id="KW-0732">Signal</keyword>
<dbReference type="AlphaFoldDB" id="A0A0E9VDZ2"/>
<dbReference type="EMBL" id="GBXM01033154">
    <property type="protein sequence ID" value="JAH75423.1"/>
    <property type="molecule type" value="Transcribed_RNA"/>
</dbReference>
<evidence type="ECO:0000256" key="1">
    <source>
        <dbReference type="SAM" id="SignalP"/>
    </source>
</evidence>
<protein>
    <submittedName>
        <fullName evidence="2">Uncharacterized protein</fullName>
    </submittedName>
</protein>
<evidence type="ECO:0000313" key="2">
    <source>
        <dbReference type="EMBL" id="JAH75423.1"/>
    </source>
</evidence>
<reference evidence="2" key="2">
    <citation type="journal article" date="2015" name="Fish Shellfish Immunol.">
        <title>Early steps in the European eel (Anguilla anguilla)-Vibrio vulnificus interaction in the gills: Role of the RtxA13 toxin.</title>
        <authorList>
            <person name="Callol A."/>
            <person name="Pajuelo D."/>
            <person name="Ebbesson L."/>
            <person name="Teles M."/>
            <person name="MacKenzie S."/>
            <person name="Amaro C."/>
        </authorList>
    </citation>
    <scope>NUCLEOTIDE SEQUENCE</scope>
</reference>
<name>A0A0E9VDZ2_ANGAN</name>
<feature type="signal peptide" evidence="1">
    <location>
        <begin position="1"/>
        <end position="22"/>
    </location>
</feature>
<proteinExistence type="predicted"/>
<feature type="chain" id="PRO_5002434011" evidence="1">
    <location>
        <begin position="23"/>
        <end position="51"/>
    </location>
</feature>
<reference evidence="2" key="1">
    <citation type="submission" date="2014-11" db="EMBL/GenBank/DDBJ databases">
        <authorList>
            <person name="Amaro Gonzalez C."/>
        </authorList>
    </citation>
    <scope>NUCLEOTIDE SEQUENCE</scope>
</reference>
<accession>A0A0E9VDZ2</accession>